<dbReference type="PROSITE" id="PS51379">
    <property type="entry name" value="4FE4S_FER_2"/>
    <property type="match status" value="2"/>
</dbReference>
<dbReference type="Gene3D" id="3.30.70.20">
    <property type="match status" value="1"/>
</dbReference>
<dbReference type="InterPro" id="IPR027417">
    <property type="entry name" value="P-loop_NTPase"/>
</dbReference>
<dbReference type="STRING" id="368408.Tpen_0997"/>
<evidence type="ECO:0000313" key="3">
    <source>
        <dbReference type="Proteomes" id="UP000000641"/>
    </source>
</evidence>
<proteinExistence type="predicted"/>
<dbReference type="RefSeq" id="WP_011752662.1">
    <property type="nucleotide sequence ID" value="NC_008698.1"/>
</dbReference>
<dbReference type="PANTHER" id="PTHR43063">
    <property type="entry name" value="4FE-4S CLUSTER CONTAINING PARA FAMILY ATPASE PROTEIN"/>
    <property type="match status" value="1"/>
</dbReference>
<gene>
    <name evidence="2" type="ordered locus">Tpen_0997</name>
</gene>
<dbReference type="GeneID" id="4601553"/>
<dbReference type="EMBL" id="CP000505">
    <property type="protein sequence ID" value="ABL78397.1"/>
    <property type="molecule type" value="Genomic_DNA"/>
</dbReference>
<organism evidence="2 3">
    <name type="scientific">Thermofilum pendens (strain DSM 2475 / Hrk 5)</name>
    <dbReference type="NCBI Taxonomy" id="368408"/>
    <lineage>
        <taxon>Archaea</taxon>
        <taxon>Thermoproteota</taxon>
        <taxon>Thermoprotei</taxon>
        <taxon>Thermofilales</taxon>
        <taxon>Thermofilaceae</taxon>
        <taxon>Thermofilum</taxon>
    </lineage>
</organism>
<dbReference type="HOGENOM" id="CLU_067767_0_0_2"/>
<dbReference type="AlphaFoldDB" id="A1RYW7"/>
<dbReference type="OrthoDB" id="65817at2157"/>
<accession>A1RYW7</accession>
<dbReference type="eggNOG" id="arCOG04073">
    <property type="taxonomic scope" value="Archaea"/>
</dbReference>
<dbReference type="Gene3D" id="3.40.50.300">
    <property type="entry name" value="P-loop containing nucleotide triphosphate hydrolases"/>
    <property type="match status" value="1"/>
</dbReference>
<dbReference type="SUPFAM" id="SSF52540">
    <property type="entry name" value="P-loop containing nucleoside triphosphate hydrolases"/>
    <property type="match status" value="1"/>
</dbReference>
<dbReference type="Pfam" id="PF01656">
    <property type="entry name" value="CbiA"/>
    <property type="match status" value="1"/>
</dbReference>
<dbReference type="InterPro" id="IPR002586">
    <property type="entry name" value="CobQ/CobB/MinD/ParA_Nub-bd_dom"/>
</dbReference>
<protein>
    <submittedName>
        <fullName evidence="2">Cobyrinic acid a,c-diamide synthase</fullName>
    </submittedName>
</protein>
<dbReference type="InterPro" id="IPR017900">
    <property type="entry name" value="4Fe4S_Fe_S_CS"/>
</dbReference>
<feature type="domain" description="4Fe-4S ferredoxin-type" evidence="1">
    <location>
        <begin position="63"/>
        <end position="92"/>
    </location>
</feature>
<dbReference type="KEGG" id="tpe:Tpen_0997"/>
<dbReference type="SUPFAM" id="SSF54862">
    <property type="entry name" value="4Fe-4S ferredoxins"/>
    <property type="match status" value="1"/>
</dbReference>
<dbReference type="GO" id="GO:0016491">
    <property type="term" value="F:oxidoreductase activity"/>
    <property type="evidence" value="ECO:0007669"/>
    <property type="project" value="UniProtKB-ARBA"/>
</dbReference>
<feature type="domain" description="4Fe-4S ferredoxin-type" evidence="1">
    <location>
        <begin position="93"/>
        <end position="122"/>
    </location>
</feature>
<sequence length="292" mass="30287">MVKVVAVTGGKGGTGKTVVAASLARLLSDAGARTLLVDLDVENPCSYTLLGAELGSAEEVALFSPVIVEEKCTLCGACASACPAHALVLIPGKRLLFLEPLCESCATCLYACPAGAVARGRKVVGWVKKGRAGGVDLVVGELKPGSRQHHEVMERTLDYASSTWNGYDVAVLDLPPGSGKGIRSALKRADLALLVAEPTRLSLADTRRVHSLAREAGVREVLVLNKYGLPGGVDSEIEAFAASEGLALVKVRYDSALAEAYARGELVVGSKAPSAADLAELAKTVAQLLGLR</sequence>
<dbReference type="Proteomes" id="UP000000641">
    <property type="component" value="Chromosome"/>
</dbReference>
<dbReference type="Pfam" id="PF00037">
    <property type="entry name" value="Fer4"/>
    <property type="match status" value="1"/>
</dbReference>
<dbReference type="PANTHER" id="PTHR43063:SF1">
    <property type="entry name" value="4FE-4S CLUSTER CONTAINING PARA FAMILY ATPASE PROTEIN"/>
    <property type="match status" value="1"/>
</dbReference>
<name>A1RYW7_THEPD</name>
<dbReference type="PROSITE" id="PS00198">
    <property type="entry name" value="4FE4S_FER_1"/>
    <property type="match status" value="2"/>
</dbReference>
<evidence type="ECO:0000259" key="1">
    <source>
        <dbReference type="PROSITE" id="PS51379"/>
    </source>
</evidence>
<evidence type="ECO:0000313" key="2">
    <source>
        <dbReference type="EMBL" id="ABL78397.1"/>
    </source>
</evidence>
<keyword evidence="3" id="KW-1185">Reference proteome</keyword>
<reference evidence="3" key="1">
    <citation type="journal article" date="2008" name="J. Bacteriol.">
        <title>Genome sequence of Thermofilum pendens reveals an exceptional loss of biosynthetic pathways without genome reduction.</title>
        <authorList>
            <person name="Anderson I."/>
            <person name="Rodriguez J."/>
            <person name="Susanti D."/>
            <person name="Porat I."/>
            <person name="Reich C."/>
            <person name="Ulrich L.E."/>
            <person name="Elkins J.G."/>
            <person name="Mavromatis K."/>
            <person name="Lykidis A."/>
            <person name="Kim E."/>
            <person name="Thompson L.S."/>
            <person name="Nolan M."/>
            <person name="Land M."/>
            <person name="Copeland A."/>
            <person name="Lapidus A."/>
            <person name="Lucas S."/>
            <person name="Detter C."/>
            <person name="Zhulin I.B."/>
            <person name="Olsen G.J."/>
            <person name="Whitman W."/>
            <person name="Mukhopadhyay B."/>
            <person name="Bristow J."/>
            <person name="Kyrpides N."/>
        </authorList>
    </citation>
    <scope>NUCLEOTIDE SEQUENCE [LARGE SCALE GENOMIC DNA]</scope>
    <source>
        <strain evidence="3">DSM 2475 / Hrk 5</strain>
    </source>
</reference>
<dbReference type="EnsemblBacteria" id="ABL78397">
    <property type="protein sequence ID" value="ABL78397"/>
    <property type="gene ID" value="Tpen_0997"/>
</dbReference>
<dbReference type="InterPro" id="IPR017896">
    <property type="entry name" value="4Fe4S_Fe-S-bd"/>
</dbReference>